<dbReference type="Pfam" id="PF13444">
    <property type="entry name" value="Acetyltransf_5"/>
    <property type="match status" value="1"/>
</dbReference>
<protein>
    <recommendedName>
        <fullName evidence="2">N-acetyltransferase domain-containing protein</fullName>
    </recommendedName>
</protein>
<feature type="region of interest" description="Disordered" evidence="1">
    <location>
        <begin position="293"/>
        <end position="313"/>
    </location>
</feature>
<feature type="compositionally biased region" description="Polar residues" evidence="1">
    <location>
        <begin position="130"/>
        <end position="139"/>
    </location>
</feature>
<gene>
    <name evidence="3" type="ORF">FA14DRAFT_161419</name>
</gene>
<dbReference type="GO" id="GO:0016747">
    <property type="term" value="F:acyltransferase activity, transferring groups other than amino-acyl groups"/>
    <property type="evidence" value="ECO:0007669"/>
    <property type="project" value="InterPro"/>
</dbReference>
<dbReference type="InterPro" id="IPR000182">
    <property type="entry name" value="GNAT_dom"/>
</dbReference>
<dbReference type="OrthoDB" id="329272at2759"/>
<name>A0A316V884_9BASI</name>
<dbReference type="STRING" id="1280837.A0A316V884"/>
<dbReference type="SUPFAM" id="SSF55729">
    <property type="entry name" value="Acyl-CoA N-acyltransferases (Nat)"/>
    <property type="match status" value="2"/>
</dbReference>
<evidence type="ECO:0000313" key="3">
    <source>
        <dbReference type="EMBL" id="PWN33690.1"/>
    </source>
</evidence>
<sequence>MSKLVSSHAQTTQGDLLSQYDFQLCSNAERLRESLDLRMKVFHNEQGFPADTEVDEYDPISAHFLVIRRNEQKTVATVRLTPYPRKEWLGYKEEEEQGYVQEQDATSVVTSGGGPGGTSGGLPMSTGPTESNIPESKTNIAPPEASDDAIAKAEYPLGRPLSIAQLSGRFNKSAHGTGRIDEEHGAPQVRGAKLSRLAVLKSERGKGLGALVMHQVEGWLIAQYLRGEEIINMDDKTKTPSPPPPFVVVVSSQQHAIPFYEKLGYSVYGDTYDEEGAPHNWCVKTLVDSRTEKRQPKVQETISSTDESALITD</sequence>
<dbReference type="CDD" id="cd04301">
    <property type="entry name" value="NAT_SF"/>
    <property type="match status" value="1"/>
</dbReference>
<accession>A0A316V884</accession>
<dbReference type="RefSeq" id="XP_025353992.1">
    <property type="nucleotide sequence ID" value="XM_025499112.1"/>
</dbReference>
<feature type="domain" description="N-acetyltransferase" evidence="2">
    <location>
        <begin position="123"/>
        <end position="287"/>
    </location>
</feature>
<dbReference type="Pfam" id="PF13508">
    <property type="entry name" value="Acetyltransf_7"/>
    <property type="match status" value="1"/>
</dbReference>
<feature type="compositionally biased region" description="Gly residues" evidence="1">
    <location>
        <begin position="111"/>
        <end position="120"/>
    </location>
</feature>
<dbReference type="Proteomes" id="UP000245771">
    <property type="component" value="Unassembled WGS sequence"/>
</dbReference>
<reference evidence="3 4" key="1">
    <citation type="journal article" date="2018" name="Mol. Biol. Evol.">
        <title>Broad Genomic Sampling Reveals a Smut Pathogenic Ancestry of the Fungal Clade Ustilaginomycotina.</title>
        <authorList>
            <person name="Kijpornyongpan T."/>
            <person name="Mondo S.J."/>
            <person name="Barry K."/>
            <person name="Sandor L."/>
            <person name="Lee J."/>
            <person name="Lipzen A."/>
            <person name="Pangilinan J."/>
            <person name="LaButti K."/>
            <person name="Hainaut M."/>
            <person name="Henrissat B."/>
            <person name="Grigoriev I.V."/>
            <person name="Spatafora J.W."/>
            <person name="Aime M.C."/>
        </authorList>
    </citation>
    <scope>NUCLEOTIDE SEQUENCE [LARGE SCALE GENOMIC DNA]</scope>
    <source>
        <strain evidence="3 4">MCA 3882</strain>
    </source>
</reference>
<dbReference type="EMBL" id="KZ819604">
    <property type="protein sequence ID" value="PWN33690.1"/>
    <property type="molecule type" value="Genomic_DNA"/>
</dbReference>
<feature type="compositionally biased region" description="Polar residues" evidence="1">
    <location>
        <begin position="298"/>
        <end position="307"/>
    </location>
</feature>
<evidence type="ECO:0000259" key="2">
    <source>
        <dbReference type="PROSITE" id="PS51186"/>
    </source>
</evidence>
<keyword evidence="4" id="KW-1185">Reference proteome</keyword>
<dbReference type="PROSITE" id="PS51186">
    <property type="entry name" value="GNAT"/>
    <property type="match status" value="1"/>
</dbReference>
<dbReference type="Gene3D" id="3.40.630.30">
    <property type="match status" value="1"/>
</dbReference>
<dbReference type="GO" id="GO:0006048">
    <property type="term" value="P:UDP-N-acetylglucosamine biosynthetic process"/>
    <property type="evidence" value="ECO:0007669"/>
    <property type="project" value="UniProtKB-UniPathway"/>
</dbReference>
<feature type="region of interest" description="Disordered" evidence="1">
    <location>
        <begin position="97"/>
        <end position="144"/>
    </location>
</feature>
<dbReference type="InterPro" id="IPR016181">
    <property type="entry name" value="Acyl_CoA_acyltransferase"/>
</dbReference>
<dbReference type="AlphaFoldDB" id="A0A316V884"/>
<evidence type="ECO:0000313" key="4">
    <source>
        <dbReference type="Proteomes" id="UP000245771"/>
    </source>
</evidence>
<dbReference type="InParanoid" id="A0A316V884"/>
<evidence type="ECO:0000256" key="1">
    <source>
        <dbReference type="SAM" id="MobiDB-lite"/>
    </source>
</evidence>
<proteinExistence type="predicted"/>
<dbReference type="UniPathway" id="UPA00113">
    <property type="reaction ID" value="UER00529"/>
</dbReference>
<dbReference type="GeneID" id="37020893"/>
<organism evidence="3 4">
    <name type="scientific">Meira miltonrushii</name>
    <dbReference type="NCBI Taxonomy" id="1280837"/>
    <lineage>
        <taxon>Eukaryota</taxon>
        <taxon>Fungi</taxon>
        <taxon>Dikarya</taxon>
        <taxon>Basidiomycota</taxon>
        <taxon>Ustilaginomycotina</taxon>
        <taxon>Exobasidiomycetes</taxon>
        <taxon>Exobasidiales</taxon>
        <taxon>Brachybasidiaceae</taxon>
        <taxon>Meira</taxon>
    </lineage>
</organism>